<dbReference type="AlphaFoldDB" id="A0A1T5H5U5"/>
<dbReference type="FunFam" id="3.40.50.1820:FF:000003">
    <property type="entry name" value="Dipeptidyl peptidase 4"/>
    <property type="match status" value="1"/>
</dbReference>
<keyword evidence="6" id="KW-1185">Reference proteome</keyword>
<organism evidence="5 6">
    <name type="scientific">Alkalitalea saponilacus</name>
    <dbReference type="NCBI Taxonomy" id="889453"/>
    <lineage>
        <taxon>Bacteria</taxon>
        <taxon>Pseudomonadati</taxon>
        <taxon>Bacteroidota</taxon>
        <taxon>Bacteroidia</taxon>
        <taxon>Marinilabiliales</taxon>
        <taxon>Marinilabiliaceae</taxon>
        <taxon>Alkalitalea</taxon>
    </lineage>
</organism>
<evidence type="ECO:0000259" key="3">
    <source>
        <dbReference type="Pfam" id="PF00326"/>
    </source>
</evidence>
<name>A0A1T5H5U5_9BACT</name>
<dbReference type="OrthoDB" id="9812921at2"/>
<feature type="signal peptide" evidence="2">
    <location>
        <begin position="1"/>
        <end position="18"/>
    </location>
</feature>
<dbReference type="SUPFAM" id="SSF53474">
    <property type="entry name" value="alpha/beta-Hydrolases"/>
    <property type="match status" value="1"/>
</dbReference>
<dbReference type="PANTHER" id="PTHR11731:SF193">
    <property type="entry name" value="DIPEPTIDYL PEPTIDASE 9"/>
    <property type="match status" value="1"/>
</dbReference>
<dbReference type="InterPro" id="IPR001375">
    <property type="entry name" value="Peptidase_S9_cat"/>
</dbReference>
<dbReference type="STRING" id="889453.SAMN03080601_02108"/>
<dbReference type="GO" id="GO:0008236">
    <property type="term" value="F:serine-type peptidase activity"/>
    <property type="evidence" value="ECO:0007669"/>
    <property type="project" value="InterPro"/>
</dbReference>
<dbReference type="Pfam" id="PF00930">
    <property type="entry name" value="DPPIV_N"/>
    <property type="match status" value="1"/>
</dbReference>
<keyword evidence="1" id="KW-0325">Glycoprotein</keyword>
<feature type="domain" description="Peptidase S9 prolyl oligopeptidase catalytic" evidence="3">
    <location>
        <begin position="534"/>
        <end position="728"/>
    </location>
</feature>
<dbReference type="GO" id="GO:0006508">
    <property type="term" value="P:proteolysis"/>
    <property type="evidence" value="ECO:0007669"/>
    <property type="project" value="InterPro"/>
</dbReference>
<dbReference type="KEGG" id="asx:CDL62_17770"/>
<dbReference type="Gene3D" id="3.40.50.1820">
    <property type="entry name" value="alpha/beta hydrolase"/>
    <property type="match status" value="1"/>
</dbReference>
<gene>
    <name evidence="5" type="ORF">SAMN03080601_02108</name>
</gene>
<dbReference type="InterPro" id="IPR050278">
    <property type="entry name" value="Serine_Prot_S9B/DPPIV"/>
</dbReference>
<protein>
    <submittedName>
        <fullName evidence="5">Dipeptidyl-peptidase-4</fullName>
    </submittedName>
</protein>
<evidence type="ECO:0000313" key="5">
    <source>
        <dbReference type="EMBL" id="SKC16038.1"/>
    </source>
</evidence>
<reference evidence="5 6" key="1">
    <citation type="submission" date="2017-02" db="EMBL/GenBank/DDBJ databases">
        <authorList>
            <person name="Peterson S.W."/>
        </authorList>
    </citation>
    <scope>NUCLEOTIDE SEQUENCE [LARGE SCALE GENOMIC DNA]</scope>
    <source>
        <strain evidence="5 6">DSM 24412</strain>
    </source>
</reference>
<feature type="domain" description="Dipeptidylpeptidase IV N-terminal" evidence="4">
    <location>
        <begin position="95"/>
        <end position="447"/>
    </location>
</feature>
<dbReference type="EMBL" id="FUYV01000011">
    <property type="protein sequence ID" value="SKC16038.1"/>
    <property type="molecule type" value="Genomic_DNA"/>
</dbReference>
<proteinExistence type="predicted"/>
<accession>A0A1T5H5U5</accession>
<dbReference type="RefSeq" id="WP_079557829.1">
    <property type="nucleotide sequence ID" value="NZ_CP021904.1"/>
</dbReference>
<keyword evidence="2" id="KW-0732">Signal</keyword>
<sequence length="729" mass="84680">MRILILALLASFILNINAQKKALSLDDFVSAQTFAAERVQGLRPMKDGSSYSVLEANGTQIVRYSYATGEKTGVIADIPNLKDTPIKSILDYEFSDDETKILVYTNRQNIYRHSFIADYYVIDIARREIEPLSENGAQQAATFSPNGHAVAFVRNNNIFIKNLRFGTEAAITSDGEKNHIINGVPDWVYEEEFSFNRAFEWSPDGRELAFMRFDESHVREFSFPLYMGSSPNQSEFELYPGEYRYKYPKAGERNAKVSVHVFNLRNRTTKEMEVGGDNIYIPRIRWTTQPDQLAIVTLNRRQNQLDLYIANPSSGVARTIFTDRNERYVDYSVLDNIHFLEDGRHFVYVGELDGFNHIHLFGMDGRKIRQITKGEWDVTNYLGFDNRNRLFYFQAAAVSPLRREIYSIRMDGTRLTRLSENEGTNMAWFSSDFSFFINEFSNTTTPPVYQIFNRNNRLIRTIEDNRALKSRVAEYAKPTKEFFSFKNSQNVELNGYIIRPLDFSERNQYPLLLTQYSGPNSQRVLDRWEPGWEYFLATQGYIVVCVDGRGTGARGEDFRKQLYMQLGRFESEDQIETAKYMAKRPYVDADRIGIWGWSYGGYITALSMSRSEIFRTGIAVAPVTDWKFYDTVYTERYMRTPRENPSGYANFSPLNLADSLHGRLFLIHGSADDNVHYQNIMEYSNRLVQANKQFDMFIYPNRAHSLIGGNTRNHLYHMKFEFLERNLKN</sequence>
<evidence type="ECO:0000259" key="4">
    <source>
        <dbReference type="Pfam" id="PF00930"/>
    </source>
</evidence>
<feature type="chain" id="PRO_5013092250" evidence="2">
    <location>
        <begin position="19"/>
        <end position="729"/>
    </location>
</feature>
<dbReference type="Pfam" id="PF00326">
    <property type="entry name" value="Peptidase_S9"/>
    <property type="match status" value="1"/>
</dbReference>
<dbReference type="InterPro" id="IPR029058">
    <property type="entry name" value="AB_hydrolase_fold"/>
</dbReference>
<evidence type="ECO:0000313" key="6">
    <source>
        <dbReference type="Proteomes" id="UP000191055"/>
    </source>
</evidence>
<dbReference type="GO" id="GO:0008239">
    <property type="term" value="F:dipeptidyl-peptidase activity"/>
    <property type="evidence" value="ECO:0007669"/>
    <property type="project" value="TreeGrafter"/>
</dbReference>
<dbReference type="SUPFAM" id="SSF82171">
    <property type="entry name" value="DPP6 N-terminal domain-like"/>
    <property type="match status" value="1"/>
</dbReference>
<evidence type="ECO:0000256" key="2">
    <source>
        <dbReference type="SAM" id="SignalP"/>
    </source>
</evidence>
<dbReference type="PANTHER" id="PTHR11731">
    <property type="entry name" value="PROTEASE FAMILY S9B,C DIPEPTIDYL-PEPTIDASE IV-RELATED"/>
    <property type="match status" value="1"/>
</dbReference>
<dbReference type="Gene3D" id="2.140.10.30">
    <property type="entry name" value="Dipeptidylpeptidase IV, N-terminal domain"/>
    <property type="match status" value="1"/>
</dbReference>
<dbReference type="InterPro" id="IPR002469">
    <property type="entry name" value="Peptidase_S9B_N"/>
</dbReference>
<evidence type="ECO:0000256" key="1">
    <source>
        <dbReference type="ARBA" id="ARBA00023180"/>
    </source>
</evidence>
<dbReference type="Proteomes" id="UP000191055">
    <property type="component" value="Unassembled WGS sequence"/>
</dbReference>